<dbReference type="Pfam" id="PF01569">
    <property type="entry name" value="PAP2"/>
    <property type="match status" value="1"/>
</dbReference>
<evidence type="ECO:0000256" key="4">
    <source>
        <dbReference type="ARBA" id="ARBA00022989"/>
    </source>
</evidence>
<dbReference type="PANTHER" id="PTHR10165">
    <property type="entry name" value="LIPID PHOSPHATE PHOSPHATASE"/>
    <property type="match status" value="1"/>
</dbReference>
<comment type="similarity">
    <text evidence="2">Belongs to the PA-phosphatase related phosphoesterase family.</text>
</comment>
<dbReference type="SUPFAM" id="SSF48317">
    <property type="entry name" value="Acid phosphatase/Vanadium-dependent haloperoxidase"/>
    <property type="match status" value="1"/>
</dbReference>
<evidence type="ECO:0000259" key="8">
    <source>
        <dbReference type="SMART" id="SM00014"/>
    </source>
</evidence>
<comment type="subcellular location">
    <subcellularLocation>
        <location evidence="1">Membrane</location>
        <topology evidence="1">Multi-pass membrane protein</topology>
    </subcellularLocation>
</comment>
<dbReference type="SMART" id="SM00014">
    <property type="entry name" value="acidPPc"/>
    <property type="match status" value="1"/>
</dbReference>
<evidence type="ECO:0000256" key="1">
    <source>
        <dbReference type="ARBA" id="ARBA00004141"/>
    </source>
</evidence>
<dbReference type="OrthoDB" id="8907274at2759"/>
<feature type="transmembrane region" description="Helical" evidence="7">
    <location>
        <begin position="197"/>
        <end position="220"/>
    </location>
</feature>
<keyword evidence="5 7" id="KW-0472">Membrane</keyword>
<dbReference type="PANTHER" id="PTHR10165:SF154">
    <property type="entry name" value="PAP2 DOMAIN PROTEIN (AFU_ORTHOLOGUE AFUA_1G09730)"/>
    <property type="match status" value="1"/>
</dbReference>
<dbReference type="GO" id="GO:0006644">
    <property type="term" value="P:phospholipid metabolic process"/>
    <property type="evidence" value="ECO:0007669"/>
    <property type="project" value="InterPro"/>
</dbReference>
<feature type="transmembrane region" description="Helical" evidence="7">
    <location>
        <begin position="276"/>
        <end position="297"/>
    </location>
</feature>
<keyword evidence="10" id="KW-1185">Reference proteome</keyword>
<dbReference type="EMBL" id="MU005775">
    <property type="protein sequence ID" value="KAF2706577.1"/>
    <property type="molecule type" value="Genomic_DNA"/>
</dbReference>
<dbReference type="InterPro" id="IPR000326">
    <property type="entry name" value="PAP2/HPO"/>
</dbReference>
<dbReference type="Gene3D" id="1.20.144.10">
    <property type="entry name" value="Phosphatidic acid phosphatase type 2/haloperoxidase"/>
    <property type="match status" value="1"/>
</dbReference>
<accession>A0A6G1K2G5</accession>
<evidence type="ECO:0000256" key="2">
    <source>
        <dbReference type="ARBA" id="ARBA00008816"/>
    </source>
</evidence>
<feature type="transmembrane region" description="Helical" evidence="7">
    <location>
        <begin position="303"/>
        <end position="322"/>
    </location>
</feature>
<proteinExistence type="inferred from homology"/>
<gene>
    <name evidence="9" type="ORF">K504DRAFT_437240</name>
</gene>
<feature type="transmembrane region" description="Helical" evidence="7">
    <location>
        <begin position="64"/>
        <end position="86"/>
    </location>
</feature>
<name>A0A6G1K2G5_9PLEO</name>
<dbReference type="AlphaFoldDB" id="A0A6G1K2G5"/>
<reference evidence="9" key="1">
    <citation type="journal article" date="2020" name="Stud. Mycol.">
        <title>101 Dothideomycetes genomes: a test case for predicting lifestyles and emergence of pathogens.</title>
        <authorList>
            <person name="Haridas S."/>
            <person name="Albert R."/>
            <person name="Binder M."/>
            <person name="Bloem J."/>
            <person name="Labutti K."/>
            <person name="Salamov A."/>
            <person name="Andreopoulos B."/>
            <person name="Baker S."/>
            <person name="Barry K."/>
            <person name="Bills G."/>
            <person name="Bluhm B."/>
            <person name="Cannon C."/>
            <person name="Castanera R."/>
            <person name="Culley D."/>
            <person name="Daum C."/>
            <person name="Ezra D."/>
            <person name="Gonzalez J."/>
            <person name="Henrissat B."/>
            <person name="Kuo A."/>
            <person name="Liang C."/>
            <person name="Lipzen A."/>
            <person name="Lutzoni F."/>
            <person name="Magnuson J."/>
            <person name="Mondo S."/>
            <person name="Nolan M."/>
            <person name="Ohm R."/>
            <person name="Pangilinan J."/>
            <person name="Park H.-J."/>
            <person name="Ramirez L."/>
            <person name="Alfaro M."/>
            <person name="Sun H."/>
            <person name="Tritt A."/>
            <person name="Yoshinaga Y."/>
            <person name="Zwiers L.-H."/>
            <person name="Turgeon B."/>
            <person name="Goodwin S."/>
            <person name="Spatafora J."/>
            <person name="Crous P."/>
            <person name="Grigoriev I."/>
        </authorList>
    </citation>
    <scope>NUCLEOTIDE SEQUENCE</scope>
    <source>
        <strain evidence="9">CBS 279.74</strain>
    </source>
</reference>
<keyword evidence="3 7" id="KW-0812">Transmembrane</keyword>
<dbReference type="GO" id="GO:0016020">
    <property type="term" value="C:membrane"/>
    <property type="evidence" value="ECO:0007669"/>
    <property type="project" value="UniProtKB-SubCell"/>
</dbReference>
<keyword evidence="4 7" id="KW-1133">Transmembrane helix</keyword>
<dbReference type="CDD" id="cd03390">
    <property type="entry name" value="PAP2_containing_1_like"/>
    <property type="match status" value="1"/>
</dbReference>
<sequence>MRAMNSILPSKRLILSYIFDWIIIIAIAAVGAGWEYLTPYHRPFSPVDLSISYPFQTHERIPTWLLVVCSLAAPAGIILFVCLIFVPGPTASRGTPKAFIWRRKLWELNTGWMGLAMSLATAFLVTQGMKLLFGKPRPDFLSRCQPDMSRIAEFAVNPVAEDFNPVWVLVTSGICTNTDDDILQDGFKSFPSGHSSFSWAGLLYITLFLASKFAVAIPFLPPRPFSTNPAHTSAITPSNLRSILPTHNKTNTKSTMTAYAEDSVVPIRYQAAAPPVWCLVLVLVPIGSAIYICSTRFTDFRHQGFDILFGSFIGITASWFSFRWYHLPVSRGAGWSWGPRSYTRAWGIGVGVGSYVGTEGWNPRKEVGQPGLHTSSNGNGRNTSETDELELVGMTESERNVDERRMEGTHAL</sequence>
<dbReference type="InterPro" id="IPR036938">
    <property type="entry name" value="PAP2/HPO_sf"/>
</dbReference>
<dbReference type="FunFam" id="1.20.144.10:FF:000042">
    <property type="entry name" value="PAP2 domain protein"/>
    <property type="match status" value="1"/>
</dbReference>
<protein>
    <submittedName>
        <fullName evidence="9">PAP2 domain-containing protein</fullName>
    </submittedName>
</protein>
<evidence type="ECO:0000256" key="7">
    <source>
        <dbReference type="SAM" id="Phobius"/>
    </source>
</evidence>
<feature type="compositionally biased region" description="Polar residues" evidence="6">
    <location>
        <begin position="372"/>
        <end position="383"/>
    </location>
</feature>
<feature type="region of interest" description="Disordered" evidence="6">
    <location>
        <begin position="366"/>
        <end position="412"/>
    </location>
</feature>
<evidence type="ECO:0000313" key="9">
    <source>
        <dbReference type="EMBL" id="KAF2706577.1"/>
    </source>
</evidence>
<feature type="transmembrane region" description="Helical" evidence="7">
    <location>
        <begin position="12"/>
        <end position="34"/>
    </location>
</feature>
<feature type="transmembrane region" description="Helical" evidence="7">
    <location>
        <begin position="106"/>
        <end position="125"/>
    </location>
</feature>
<feature type="compositionally biased region" description="Basic and acidic residues" evidence="6">
    <location>
        <begin position="396"/>
        <end position="412"/>
    </location>
</feature>
<evidence type="ECO:0000313" key="10">
    <source>
        <dbReference type="Proteomes" id="UP000799428"/>
    </source>
</evidence>
<dbReference type="GO" id="GO:0046839">
    <property type="term" value="P:phospholipid dephosphorylation"/>
    <property type="evidence" value="ECO:0007669"/>
    <property type="project" value="TreeGrafter"/>
</dbReference>
<feature type="domain" description="Phosphatidic acid phosphatase type 2/haloperoxidase" evidence="8">
    <location>
        <begin position="110"/>
        <end position="238"/>
    </location>
</feature>
<dbReference type="GO" id="GO:0008195">
    <property type="term" value="F:phosphatidate phosphatase activity"/>
    <property type="evidence" value="ECO:0007669"/>
    <property type="project" value="TreeGrafter"/>
</dbReference>
<dbReference type="Proteomes" id="UP000799428">
    <property type="component" value="Unassembled WGS sequence"/>
</dbReference>
<dbReference type="InterPro" id="IPR043216">
    <property type="entry name" value="PAP-like"/>
</dbReference>
<evidence type="ECO:0000256" key="5">
    <source>
        <dbReference type="ARBA" id="ARBA00023136"/>
    </source>
</evidence>
<evidence type="ECO:0000256" key="6">
    <source>
        <dbReference type="SAM" id="MobiDB-lite"/>
    </source>
</evidence>
<organism evidence="9 10">
    <name type="scientific">Pleomassaria siparia CBS 279.74</name>
    <dbReference type="NCBI Taxonomy" id="1314801"/>
    <lineage>
        <taxon>Eukaryota</taxon>
        <taxon>Fungi</taxon>
        <taxon>Dikarya</taxon>
        <taxon>Ascomycota</taxon>
        <taxon>Pezizomycotina</taxon>
        <taxon>Dothideomycetes</taxon>
        <taxon>Pleosporomycetidae</taxon>
        <taxon>Pleosporales</taxon>
        <taxon>Pleomassariaceae</taxon>
        <taxon>Pleomassaria</taxon>
    </lineage>
</organism>
<evidence type="ECO:0000256" key="3">
    <source>
        <dbReference type="ARBA" id="ARBA00022692"/>
    </source>
</evidence>